<dbReference type="EMBL" id="UINC01042882">
    <property type="protein sequence ID" value="SVB46110.1"/>
    <property type="molecule type" value="Genomic_DNA"/>
</dbReference>
<keyword evidence="1" id="KW-0812">Transmembrane</keyword>
<feature type="transmembrane region" description="Helical" evidence="1">
    <location>
        <begin position="334"/>
        <end position="356"/>
    </location>
</feature>
<feature type="transmembrane region" description="Helical" evidence="1">
    <location>
        <begin position="127"/>
        <end position="146"/>
    </location>
</feature>
<evidence type="ECO:0000256" key="1">
    <source>
        <dbReference type="SAM" id="Phobius"/>
    </source>
</evidence>
<feature type="transmembrane region" description="Helical" evidence="1">
    <location>
        <begin position="94"/>
        <end position="111"/>
    </location>
</feature>
<feature type="transmembrane region" description="Helical" evidence="1">
    <location>
        <begin position="246"/>
        <end position="265"/>
    </location>
</feature>
<evidence type="ECO:0000313" key="3">
    <source>
        <dbReference type="EMBL" id="SVB46110.1"/>
    </source>
</evidence>
<feature type="transmembrane region" description="Helical" evidence="1">
    <location>
        <begin position="158"/>
        <end position="182"/>
    </location>
</feature>
<keyword evidence="1" id="KW-1133">Transmembrane helix</keyword>
<accession>A0A382E645</accession>
<name>A0A382E645_9ZZZZ</name>
<keyword evidence="1" id="KW-0472">Membrane</keyword>
<dbReference type="Gene3D" id="1.20.1250.20">
    <property type="entry name" value="MFS general substrate transporter like domains"/>
    <property type="match status" value="1"/>
</dbReference>
<feature type="transmembrane region" description="Helical" evidence="1">
    <location>
        <begin position="39"/>
        <end position="62"/>
    </location>
</feature>
<proteinExistence type="predicted"/>
<dbReference type="SUPFAM" id="SSF103473">
    <property type="entry name" value="MFS general substrate transporter"/>
    <property type="match status" value="1"/>
</dbReference>
<dbReference type="PANTHER" id="PTHR23534">
    <property type="entry name" value="MFS PERMEASE"/>
    <property type="match status" value="1"/>
</dbReference>
<evidence type="ECO:0000259" key="2">
    <source>
        <dbReference type="PROSITE" id="PS50850"/>
    </source>
</evidence>
<dbReference type="GO" id="GO:0022857">
    <property type="term" value="F:transmembrane transporter activity"/>
    <property type="evidence" value="ECO:0007669"/>
    <property type="project" value="InterPro"/>
</dbReference>
<dbReference type="InterPro" id="IPR011701">
    <property type="entry name" value="MFS"/>
</dbReference>
<dbReference type="InterPro" id="IPR020846">
    <property type="entry name" value="MFS_dom"/>
</dbReference>
<feature type="transmembrane region" description="Helical" evidence="1">
    <location>
        <begin position="272"/>
        <end position="291"/>
    </location>
</feature>
<protein>
    <recommendedName>
        <fullName evidence="2">Major facilitator superfamily (MFS) profile domain-containing protein</fullName>
    </recommendedName>
</protein>
<dbReference type="PANTHER" id="PTHR23534:SF1">
    <property type="entry name" value="MAJOR FACILITATOR SUPERFAMILY PROTEIN"/>
    <property type="match status" value="1"/>
</dbReference>
<feature type="transmembrane region" description="Helical" evidence="1">
    <location>
        <begin position="362"/>
        <end position="381"/>
    </location>
</feature>
<organism evidence="3">
    <name type="scientific">marine metagenome</name>
    <dbReference type="NCBI Taxonomy" id="408172"/>
    <lineage>
        <taxon>unclassified sequences</taxon>
        <taxon>metagenomes</taxon>
        <taxon>ecological metagenomes</taxon>
    </lineage>
</organism>
<gene>
    <name evidence="3" type="ORF">METZ01_LOCUS198964</name>
</gene>
<dbReference type="AlphaFoldDB" id="A0A382E645"/>
<feature type="transmembrane region" description="Helical" evidence="1">
    <location>
        <begin position="297"/>
        <end position="322"/>
    </location>
</feature>
<dbReference type="PROSITE" id="PS50850">
    <property type="entry name" value="MFS"/>
    <property type="match status" value="1"/>
</dbReference>
<dbReference type="Pfam" id="PF07690">
    <property type="entry name" value="MFS_1"/>
    <property type="match status" value="1"/>
</dbReference>
<feature type="domain" description="Major facilitator superfamily (MFS) profile" evidence="2">
    <location>
        <begin position="206"/>
        <end position="392"/>
    </location>
</feature>
<dbReference type="InterPro" id="IPR036259">
    <property type="entry name" value="MFS_trans_sf"/>
</dbReference>
<feature type="transmembrane region" description="Helical" evidence="1">
    <location>
        <begin position="69"/>
        <end position="88"/>
    </location>
</feature>
<sequence length="392" mass="42244">MHPTLIVLTMAQCLAQTGAPMVVLLGGIIGATLAPSTDLATLPLALMIVGTAATTIPASLLMRRVGRKLGFIFAAGYASLGGVLAAYAVTKEDFPLFCCATFLIGSHNAFIQQYRFALAEVIPAEKLGRYLSILMLAGVVAAYIGPELATRLKHVSGLALYAGSFIGLSFFMLAAMAVLCFYRPGKMSAAAKGNSGRSLLEIAGQVNFKLALGAAVAAWSIMSLLMTATPLSMHNLDLFSLEDTAWVIQSHIMAMFLPSLFSGMLVDRFGPLKIIAAGAVILLVCLLIAWADRLLMHYWWSMVLLGVGWNFMFLGGTTLLTSTYRQGEQFKVQACNDFVVFSLQGLAALSSGFLLLNWGWDFLVYLSAPFLLIPIIIMIRYRVNFARTALSP</sequence>
<reference evidence="3" key="1">
    <citation type="submission" date="2018-05" db="EMBL/GenBank/DDBJ databases">
        <authorList>
            <person name="Lanie J.A."/>
            <person name="Ng W.-L."/>
            <person name="Kazmierczak K.M."/>
            <person name="Andrzejewski T.M."/>
            <person name="Davidsen T.M."/>
            <person name="Wayne K.J."/>
            <person name="Tettelin H."/>
            <person name="Glass J.I."/>
            <person name="Rusch D."/>
            <person name="Podicherti R."/>
            <person name="Tsui H.-C.T."/>
            <person name="Winkler M.E."/>
        </authorList>
    </citation>
    <scope>NUCLEOTIDE SEQUENCE</scope>
</reference>
<feature type="transmembrane region" description="Helical" evidence="1">
    <location>
        <begin position="206"/>
        <end position="226"/>
    </location>
</feature>